<feature type="region of interest" description="Disordered" evidence="1">
    <location>
        <begin position="119"/>
        <end position="141"/>
    </location>
</feature>
<reference evidence="2 4" key="1">
    <citation type="submission" date="2016-10" db="EMBL/GenBank/DDBJ databases">
        <authorList>
            <person name="de Groot N.N."/>
        </authorList>
    </citation>
    <scope>NUCLEOTIDE SEQUENCE [LARGE SCALE GENOMIC DNA]</scope>
    <source>
        <strain evidence="2 4">KPR-7B</strain>
    </source>
</reference>
<evidence type="ECO:0000313" key="3">
    <source>
        <dbReference type="EMBL" id="SDN32312.1"/>
    </source>
</evidence>
<accession>A0A1H0A963</accession>
<dbReference type="Proteomes" id="UP000199671">
    <property type="component" value="Unassembled WGS sequence"/>
</dbReference>
<evidence type="ECO:0000313" key="2">
    <source>
        <dbReference type="EMBL" id="SDN30080.1"/>
    </source>
</evidence>
<dbReference type="OrthoDB" id="3260069at2"/>
<organism evidence="2 4">
    <name type="scientific">Actinomyces ruminicola</name>
    <dbReference type="NCBI Taxonomy" id="332524"/>
    <lineage>
        <taxon>Bacteria</taxon>
        <taxon>Bacillati</taxon>
        <taxon>Actinomycetota</taxon>
        <taxon>Actinomycetes</taxon>
        <taxon>Actinomycetales</taxon>
        <taxon>Actinomycetaceae</taxon>
        <taxon>Actinomyces</taxon>
    </lineage>
</organism>
<dbReference type="GO" id="GO:0003677">
    <property type="term" value="F:DNA binding"/>
    <property type="evidence" value="ECO:0007669"/>
    <property type="project" value="UniProtKB-KW"/>
</dbReference>
<dbReference type="InterPro" id="IPR004401">
    <property type="entry name" value="YbaB/EbfC"/>
</dbReference>
<dbReference type="AlphaFoldDB" id="A0A1H0A963"/>
<evidence type="ECO:0000256" key="1">
    <source>
        <dbReference type="SAM" id="MobiDB-lite"/>
    </source>
</evidence>
<dbReference type="EMBL" id="FNHU01000025">
    <property type="protein sequence ID" value="SDN32312.1"/>
    <property type="molecule type" value="Genomic_DNA"/>
</dbReference>
<protein>
    <submittedName>
        <fullName evidence="2">YbaB/EbfC DNA-binding family protein</fullName>
    </submittedName>
</protein>
<gene>
    <name evidence="2" type="ORF">SAMN04487766_1231</name>
    <name evidence="3" type="ORF">SAMN04487766_1251</name>
</gene>
<dbReference type="EMBL" id="FNHU01000023">
    <property type="protein sequence ID" value="SDN30080.1"/>
    <property type="molecule type" value="Genomic_DNA"/>
</dbReference>
<proteinExistence type="predicted"/>
<dbReference type="RefSeq" id="WP_092613113.1">
    <property type="nucleotide sequence ID" value="NZ_FNHU01000023.1"/>
</dbReference>
<dbReference type="SUPFAM" id="SSF82607">
    <property type="entry name" value="YbaB-like"/>
    <property type="match status" value="1"/>
</dbReference>
<keyword evidence="2" id="KW-0238">DNA-binding</keyword>
<sequence>MADEVDDAVARAHADIDGWVRQAQERAEASRKLAEQVEALRETEVSRDRAISVTVDAAGRLVDLRLREPAMDFTPGDLAAAIMRAVQRASGRAGERTAQMAAEVWGEDSAVAQRVRQAYTGAGDGAAPQSQSGAGRRPGAS</sequence>
<dbReference type="Gene3D" id="3.30.1310.10">
    <property type="entry name" value="Nucleoid-associated protein YbaB-like domain"/>
    <property type="match status" value="1"/>
</dbReference>
<dbReference type="Pfam" id="PF02575">
    <property type="entry name" value="YbaB_DNA_bd"/>
    <property type="match status" value="1"/>
</dbReference>
<dbReference type="InterPro" id="IPR036894">
    <property type="entry name" value="YbaB-like_sf"/>
</dbReference>
<name>A0A1H0A963_9ACTO</name>
<feature type="non-terminal residue" evidence="2">
    <location>
        <position position="141"/>
    </location>
</feature>
<evidence type="ECO:0000313" key="4">
    <source>
        <dbReference type="Proteomes" id="UP000199671"/>
    </source>
</evidence>